<dbReference type="InterPro" id="IPR046623">
    <property type="entry name" value="DUF6536"/>
</dbReference>
<name>A0AA35LWT6_9HYPO</name>
<evidence type="ECO:0000256" key="1">
    <source>
        <dbReference type="SAM" id="Phobius"/>
    </source>
</evidence>
<gene>
    <name evidence="3" type="ORF">CCHLO57077_00014811</name>
</gene>
<dbReference type="AlphaFoldDB" id="A0AA35LWT6"/>
<protein>
    <recommendedName>
        <fullName evidence="2">DUF6536 domain-containing protein</fullName>
    </recommendedName>
</protein>
<feature type="domain" description="DUF6536" evidence="2">
    <location>
        <begin position="64"/>
        <end position="162"/>
    </location>
</feature>
<evidence type="ECO:0000313" key="3">
    <source>
        <dbReference type="EMBL" id="CAI6082892.1"/>
    </source>
</evidence>
<dbReference type="EMBL" id="CABFNP030000733">
    <property type="protein sequence ID" value="CAI6082892.1"/>
    <property type="molecule type" value="Genomic_DNA"/>
</dbReference>
<keyword evidence="1" id="KW-1133">Transmembrane helix</keyword>
<proteinExistence type="predicted"/>
<accession>A0AA35LWT6</accession>
<feature type="transmembrane region" description="Helical" evidence="1">
    <location>
        <begin position="122"/>
        <end position="139"/>
    </location>
</feature>
<reference evidence="3" key="1">
    <citation type="submission" date="2023-01" db="EMBL/GenBank/DDBJ databases">
        <authorList>
            <person name="Piombo E."/>
        </authorList>
    </citation>
    <scope>NUCLEOTIDE SEQUENCE</scope>
</reference>
<evidence type="ECO:0000313" key="4">
    <source>
        <dbReference type="Proteomes" id="UP001160390"/>
    </source>
</evidence>
<feature type="non-terminal residue" evidence="3">
    <location>
        <position position="335"/>
    </location>
</feature>
<keyword evidence="1" id="KW-0472">Membrane</keyword>
<organism evidence="3 4">
    <name type="scientific">Clonostachys chloroleuca</name>
    <dbReference type="NCBI Taxonomy" id="1926264"/>
    <lineage>
        <taxon>Eukaryota</taxon>
        <taxon>Fungi</taxon>
        <taxon>Dikarya</taxon>
        <taxon>Ascomycota</taxon>
        <taxon>Pezizomycotina</taxon>
        <taxon>Sordariomycetes</taxon>
        <taxon>Hypocreomycetidae</taxon>
        <taxon>Hypocreales</taxon>
        <taxon>Bionectriaceae</taxon>
        <taxon>Clonostachys</taxon>
    </lineage>
</organism>
<keyword evidence="1" id="KW-0812">Transmembrane</keyword>
<evidence type="ECO:0000259" key="2">
    <source>
        <dbReference type="Pfam" id="PF20163"/>
    </source>
</evidence>
<dbReference type="PANTHER" id="PTHR35395">
    <property type="entry name" value="DUF6536 DOMAIN-CONTAINING PROTEIN"/>
    <property type="match status" value="1"/>
</dbReference>
<dbReference type="PANTHER" id="PTHR35395:SF1">
    <property type="entry name" value="DUF6536 DOMAIN-CONTAINING PROTEIN"/>
    <property type="match status" value="1"/>
</dbReference>
<dbReference type="Pfam" id="PF20163">
    <property type="entry name" value="DUF6536"/>
    <property type="match status" value="1"/>
</dbReference>
<keyword evidence="4" id="KW-1185">Reference proteome</keyword>
<comment type="caution">
    <text evidence="3">The sequence shown here is derived from an EMBL/GenBank/DDBJ whole genome shotgun (WGS) entry which is preliminary data.</text>
</comment>
<dbReference type="Proteomes" id="UP001160390">
    <property type="component" value="Unassembled WGS sequence"/>
</dbReference>
<sequence>MADANRLEVWHDDGSCLNICYFTGEYDSCSGIHFKRSPDQSFQQQHRTCSHWRLRSYQVACNRTHILINIVSTLLLGASNYYMQTISAPMRQDVDNAHARGKWLDIGIPSVRNVLYIEKRRLVVWLCLGLSSLPLHFIYNSTFIVSTANQLCQILLVDKSFISGGPFDKDSKERLPVFEIHGHEYYIPFELELGQSLQFIQEAVQNNEYEKLTPDDWIKGYAKGLVYGRANVVMVLNPPEDCHEFKNLPMFYEASGPVYYKPPMNSSIYASLRYETTLNANRGDNDWFSWICSLTLYEADRLRLPKCSDGAWKNQMSPVIWTLDRQSQVLLEPET</sequence>